<accession>X1CVV3</accession>
<sequence>LVDEAQAQSADVRSFTTEILNRLNDPNPDENTELLLSRGRSPGMRAQLAVSLLASGGVPARVTYGLELEDGERQAHFEPFLEVWDDTIWRWFDPNTGEQGLPAELFLWWRSKKPLIDVVGGFNPEVEISSWKNVVPALEIAEQRADLEDSAILDYSLLRLPIHIQSVYQVLLLVPIGAFFMVLLRNVIGIKTVGTFLPVLVALAFRETRLIAGLLLFLSVVADGQRGQTNGCPDRVSAC</sequence>
<dbReference type="EMBL" id="BART01027768">
    <property type="protein sequence ID" value="GAG97077.1"/>
    <property type="molecule type" value="Genomic_DNA"/>
</dbReference>
<proteinExistence type="predicted"/>
<keyword evidence="1" id="KW-1133">Transmembrane helix</keyword>
<feature type="non-terminal residue" evidence="4">
    <location>
        <position position="1"/>
    </location>
</feature>
<organism evidence="4">
    <name type="scientific">marine sediment metagenome</name>
    <dbReference type="NCBI Taxonomy" id="412755"/>
    <lineage>
        <taxon>unclassified sequences</taxon>
        <taxon>metagenomes</taxon>
        <taxon>ecological metagenomes</taxon>
    </lineage>
</organism>
<protein>
    <recommendedName>
        <fullName evidence="5">Transglutaminase-like domain-containing protein</fullName>
    </recommendedName>
</protein>
<feature type="transmembrane region" description="Helical" evidence="1">
    <location>
        <begin position="196"/>
        <end position="218"/>
    </location>
</feature>
<evidence type="ECO:0008006" key="5">
    <source>
        <dbReference type="Google" id="ProtNLM"/>
    </source>
</evidence>
<dbReference type="InterPro" id="IPR025840">
    <property type="entry name" value="7TM_transglut"/>
</dbReference>
<evidence type="ECO:0000256" key="1">
    <source>
        <dbReference type="SAM" id="Phobius"/>
    </source>
</evidence>
<feature type="domain" description="Inactive transglutaminase fused to 7 transmembrane helices" evidence="2">
    <location>
        <begin position="1"/>
        <end position="37"/>
    </location>
</feature>
<feature type="transmembrane region" description="Helical" evidence="1">
    <location>
        <begin position="166"/>
        <end position="184"/>
    </location>
</feature>
<comment type="caution">
    <text evidence="4">The sequence shown here is derived from an EMBL/GenBank/DDBJ whole genome shotgun (WGS) entry which is preliminary data.</text>
</comment>
<dbReference type="InterPro" id="IPR025838">
    <property type="entry name" value="Transglut_i_TM"/>
</dbReference>
<gene>
    <name evidence="4" type="ORF">S01H4_49144</name>
</gene>
<evidence type="ECO:0000313" key="4">
    <source>
        <dbReference type="EMBL" id="GAG97077.1"/>
    </source>
</evidence>
<evidence type="ECO:0000259" key="2">
    <source>
        <dbReference type="Pfam" id="PF14400"/>
    </source>
</evidence>
<evidence type="ECO:0000259" key="3">
    <source>
        <dbReference type="Pfam" id="PF14402"/>
    </source>
</evidence>
<keyword evidence="1" id="KW-0472">Membrane</keyword>
<dbReference type="Pfam" id="PF14402">
    <property type="entry name" value="7TM_transglut"/>
    <property type="match status" value="1"/>
</dbReference>
<dbReference type="AlphaFoldDB" id="X1CVV3"/>
<reference evidence="4" key="1">
    <citation type="journal article" date="2014" name="Front. Microbiol.">
        <title>High frequency of phylogenetically diverse reductive dehalogenase-homologous genes in deep subseafloor sedimentary metagenomes.</title>
        <authorList>
            <person name="Kawai M."/>
            <person name="Futagami T."/>
            <person name="Toyoda A."/>
            <person name="Takaki Y."/>
            <person name="Nishi S."/>
            <person name="Hori S."/>
            <person name="Arai W."/>
            <person name="Tsubouchi T."/>
            <person name="Morono Y."/>
            <person name="Uchiyama I."/>
            <person name="Ito T."/>
            <person name="Fujiyama A."/>
            <person name="Inagaki F."/>
            <person name="Takami H."/>
        </authorList>
    </citation>
    <scope>NUCLEOTIDE SEQUENCE</scope>
    <source>
        <strain evidence="4">Expedition CK06-06</strain>
    </source>
</reference>
<dbReference type="Pfam" id="PF14400">
    <property type="entry name" value="Transglut_i_TM"/>
    <property type="match status" value="1"/>
</dbReference>
<keyword evidence="1" id="KW-0812">Transmembrane</keyword>
<name>X1CVV3_9ZZZZ</name>
<feature type="domain" description="7 transmembrane helices usually fused to an inactive transglutaminase" evidence="3">
    <location>
        <begin position="114"/>
        <end position="224"/>
    </location>
</feature>